<feature type="region of interest" description="Disordered" evidence="2">
    <location>
        <begin position="480"/>
        <end position="499"/>
    </location>
</feature>
<dbReference type="RefSeq" id="WP_344790733.1">
    <property type="nucleotide sequence ID" value="NZ_BAABBV010000001.1"/>
</dbReference>
<protein>
    <submittedName>
        <fullName evidence="4">Amidohydrolase family protein</fullName>
    </submittedName>
</protein>
<dbReference type="Pfam" id="PF01979">
    <property type="entry name" value="Amidohydro_1"/>
    <property type="match status" value="1"/>
</dbReference>
<reference evidence="4" key="2">
    <citation type="submission" date="2023-12" db="EMBL/GenBank/DDBJ databases">
        <authorList>
            <person name="Sun Q."/>
            <person name="Inoue M."/>
        </authorList>
    </citation>
    <scope>NUCLEOTIDE SEQUENCE</scope>
    <source>
        <strain evidence="4">JCM 17590</strain>
    </source>
</reference>
<feature type="domain" description="Amidohydrolase-related" evidence="3">
    <location>
        <begin position="64"/>
        <end position="416"/>
    </location>
</feature>
<gene>
    <name evidence="4" type="ORF">GCM10022286_10870</name>
</gene>
<proteinExistence type="predicted"/>
<accession>A0ABP7ZHT4</accession>
<dbReference type="SUPFAM" id="SSF51556">
    <property type="entry name" value="Metallo-dependent hydrolases"/>
    <property type="match status" value="1"/>
</dbReference>
<evidence type="ECO:0000256" key="1">
    <source>
        <dbReference type="ARBA" id="ARBA00022801"/>
    </source>
</evidence>
<organism evidence="4 5">
    <name type="scientific">Gryllotalpicola daejeonensis</name>
    <dbReference type="NCBI Taxonomy" id="993087"/>
    <lineage>
        <taxon>Bacteria</taxon>
        <taxon>Bacillati</taxon>
        <taxon>Actinomycetota</taxon>
        <taxon>Actinomycetes</taxon>
        <taxon>Micrococcales</taxon>
        <taxon>Microbacteriaceae</taxon>
        <taxon>Gryllotalpicola</taxon>
    </lineage>
</organism>
<evidence type="ECO:0000256" key="2">
    <source>
        <dbReference type="SAM" id="MobiDB-lite"/>
    </source>
</evidence>
<evidence type="ECO:0000259" key="3">
    <source>
        <dbReference type="Pfam" id="PF01979"/>
    </source>
</evidence>
<dbReference type="InterPro" id="IPR011059">
    <property type="entry name" value="Metal-dep_hydrolase_composite"/>
</dbReference>
<evidence type="ECO:0000313" key="5">
    <source>
        <dbReference type="Proteomes" id="UP001415169"/>
    </source>
</evidence>
<dbReference type="InterPro" id="IPR050287">
    <property type="entry name" value="MTA/SAH_deaminase"/>
</dbReference>
<dbReference type="Proteomes" id="UP001415169">
    <property type="component" value="Unassembled WGS sequence"/>
</dbReference>
<reference evidence="4" key="1">
    <citation type="journal article" date="2014" name="Int. J. Syst. Evol. Microbiol.">
        <title>Complete genome of a new Firmicutes species belonging to the dominant human colonic microbiota ('Ruminococcus bicirculans') reveals two chromosomes and a selective capacity to utilize plant glucans.</title>
        <authorList>
            <consortium name="NISC Comparative Sequencing Program"/>
            <person name="Wegmann U."/>
            <person name="Louis P."/>
            <person name="Goesmann A."/>
            <person name="Henrissat B."/>
            <person name="Duncan S.H."/>
            <person name="Flint H.J."/>
        </authorList>
    </citation>
    <scope>NUCLEOTIDE SEQUENCE</scope>
    <source>
        <strain evidence="4">JCM 17590</strain>
    </source>
</reference>
<dbReference type="InterPro" id="IPR006680">
    <property type="entry name" value="Amidohydro-rel"/>
</dbReference>
<dbReference type="PANTHER" id="PTHR43794:SF11">
    <property type="entry name" value="AMIDOHYDROLASE-RELATED DOMAIN-CONTAINING PROTEIN"/>
    <property type="match status" value="1"/>
</dbReference>
<keyword evidence="1" id="KW-0378">Hydrolase</keyword>
<dbReference type="PANTHER" id="PTHR43794">
    <property type="entry name" value="AMINOHYDROLASE SSNA-RELATED"/>
    <property type="match status" value="1"/>
</dbReference>
<dbReference type="SUPFAM" id="SSF51338">
    <property type="entry name" value="Composite domain of metallo-dependent hydrolases"/>
    <property type="match status" value="1"/>
</dbReference>
<dbReference type="EMBL" id="BAABBV010000001">
    <property type="protein sequence ID" value="GAA4158247.1"/>
    <property type="molecule type" value="Genomic_DNA"/>
</dbReference>
<dbReference type="Gene3D" id="2.30.40.10">
    <property type="entry name" value="Urease, subunit C, domain 1"/>
    <property type="match status" value="1"/>
</dbReference>
<dbReference type="Gene3D" id="3.20.20.140">
    <property type="entry name" value="Metal-dependent hydrolases"/>
    <property type="match status" value="1"/>
</dbReference>
<keyword evidence="5" id="KW-1185">Reference proteome</keyword>
<dbReference type="InterPro" id="IPR032466">
    <property type="entry name" value="Metal_Hydrolase"/>
</dbReference>
<comment type="caution">
    <text evidence="4">The sequence shown here is derived from an EMBL/GenBank/DDBJ whole genome shotgun (WGS) entry which is preliminary data.</text>
</comment>
<name>A0ABP7ZHT4_9MICO</name>
<sequence>MSDRPVPASGQPIVFRGGTVLTMDDRHTLLRGGDVLVAGGRIAAVGHNLDVPEGTFEIDASDGIVMPGMIDTHRHMWQTAMRGYGADWTLTQYFVWYYLEHGMKFRPEDHYAGNLVSAIDALDAGVTTSVDWSHGLRTVDHAEAALSALTETNGRWVFAYGNIFAGPWEWSVREDVQKFIRDHNTGGDRLGFQLAFDVTGDPEFPERAAFEVARDLGLTVTTHAGVWGATNDDGIRLMYDNGFMTPGTIYVHAATLTDDSYQRIAATGGSVSLSTESEESCGQGFPPSWALRSFGIPMSLSVDTSVWFSSDLFSAMRSTLGADRAHEHMIAHAAGQTITHHALRAEQVVDMATRGGARALGLDHVVGSLEPGKKADVVLLKSDDPTMFPIVNPYGHIALQAGRGDVHTVLVDGQVVKLDHHLVGIDVARAKRLVEETVSYLESELGSEVWNAGMNPEIPESKVLDNPYMYTEYATVRTHAEEAQETARAHARSRSEAPH</sequence>
<evidence type="ECO:0000313" key="4">
    <source>
        <dbReference type="EMBL" id="GAA4158247.1"/>
    </source>
</evidence>